<proteinExistence type="predicted"/>
<accession>A0A8A0RJC9</accession>
<sequence>MCVKFGRFYPTYEELKLYKFGIIQRAHLRFYPTYEELKLVHAVPVGYFIQGFYPTYEELKLGGRDGQKELQAGILSYL</sequence>
<dbReference type="EMBL" id="CP059066">
    <property type="protein sequence ID" value="QSQ08313.1"/>
    <property type="molecule type" value="Genomic_DNA"/>
</dbReference>
<organism evidence="1 2">
    <name type="scientific">Koleobacter methoxysyntrophicus</name>
    <dbReference type="NCBI Taxonomy" id="2751313"/>
    <lineage>
        <taxon>Bacteria</taxon>
        <taxon>Bacillati</taxon>
        <taxon>Bacillota</taxon>
        <taxon>Clostridia</taxon>
        <taxon>Koleobacterales</taxon>
        <taxon>Koleobacteraceae</taxon>
        <taxon>Koleobacter</taxon>
    </lineage>
</organism>
<gene>
    <name evidence="1" type="ORF">H0A61_00635</name>
</gene>
<dbReference type="AlphaFoldDB" id="A0A8A0RJC9"/>
<name>A0A8A0RJC9_9FIRM</name>
<keyword evidence="2" id="KW-1185">Reference proteome</keyword>
<protein>
    <submittedName>
        <fullName evidence="1">Uncharacterized protein</fullName>
    </submittedName>
</protein>
<evidence type="ECO:0000313" key="1">
    <source>
        <dbReference type="EMBL" id="QSQ08313.1"/>
    </source>
</evidence>
<dbReference type="KEGG" id="kme:H0A61_00635"/>
<reference evidence="1" key="1">
    <citation type="submission" date="2020-07" db="EMBL/GenBank/DDBJ databases">
        <title>Koleobacter methoxysyntrophicus gen. nov., sp. nov., a novel anaerobic bacterium isolated from deep subsurface oil field and proposal of Koleobacterales ord. nov. in the phylum Firmicutes.</title>
        <authorList>
            <person name="Sakamoto S."/>
            <person name="Tamaki H."/>
        </authorList>
    </citation>
    <scope>NUCLEOTIDE SEQUENCE</scope>
    <source>
        <strain evidence="1">NRmbB1</strain>
    </source>
</reference>
<dbReference type="Proteomes" id="UP000662904">
    <property type="component" value="Chromosome"/>
</dbReference>
<evidence type="ECO:0000313" key="2">
    <source>
        <dbReference type="Proteomes" id="UP000662904"/>
    </source>
</evidence>